<sequence length="253" mass="27779">MAATDAGHTPRRVLVVEDDDGIRVLLESTLRLSGYEVDSRDTGQGALLAVERFRPDLILLDVMLPDVDGLTVTASLRAVGVDTPILFLTALGEVRDRVAGLAAGADDYVTKPFSLEEVLLRVQAILRRSGAAGDGTAARADVLRYADLVLDESAHEVHRAGEYIRLSPTEFSLLAYLMANPRRVLSKAQILDHVWRYDFNGDGRIVETYVKYLRRKIDRFDPPLIHTVRGVGYCLRLPREGAEAAGRAETAGP</sequence>
<keyword evidence="11" id="KW-1185">Reference proteome</keyword>
<proteinExistence type="predicted"/>
<dbReference type="STRING" id="1220554.GCA_001552135_05907"/>
<dbReference type="SUPFAM" id="SSF46894">
    <property type="entry name" value="C-terminal effector domain of the bipartite response regulators"/>
    <property type="match status" value="1"/>
</dbReference>
<evidence type="ECO:0000256" key="5">
    <source>
        <dbReference type="ARBA" id="ARBA00023163"/>
    </source>
</evidence>
<organism evidence="10 11">
    <name type="scientific">Actinomadura chibensis</name>
    <dbReference type="NCBI Taxonomy" id="392828"/>
    <lineage>
        <taxon>Bacteria</taxon>
        <taxon>Bacillati</taxon>
        <taxon>Actinomycetota</taxon>
        <taxon>Actinomycetes</taxon>
        <taxon>Streptosporangiales</taxon>
        <taxon>Thermomonosporaceae</taxon>
        <taxon>Actinomadura</taxon>
    </lineage>
</organism>
<dbReference type="PROSITE" id="PS51755">
    <property type="entry name" value="OMPR_PHOB"/>
    <property type="match status" value="1"/>
</dbReference>
<dbReference type="Proteomes" id="UP000323380">
    <property type="component" value="Unassembled WGS sequence"/>
</dbReference>
<keyword evidence="3" id="KW-0805">Transcription regulation</keyword>
<keyword evidence="1 6" id="KW-0597">Phosphoprotein</keyword>
<dbReference type="InterPro" id="IPR001867">
    <property type="entry name" value="OmpR/PhoB-type_DNA-bd"/>
</dbReference>
<reference evidence="10 11" key="1">
    <citation type="submission" date="2019-08" db="EMBL/GenBank/DDBJ databases">
        <title>Actinomadura sp. nov. CYP1-5 isolated from mountain soil.</title>
        <authorList>
            <person name="Songsumanus A."/>
            <person name="Kuncharoen N."/>
            <person name="Kudo T."/>
            <person name="Yuki M."/>
            <person name="Igarashi Y."/>
            <person name="Tanasupawat S."/>
        </authorList>
    </citation>
    <scope>NUCLEOTIDE SEQUENCE [LARGE SCALE GENOMIC DNA]</scope>
    <source>
        <strain evidence="10 11">JCM 14158</strain>
    </source>
</reference>
<dbReference type="InterPro" id="IPR011006">
    <property type="entry name" value="CheY-like_superfamily"/>
</dbReference>
<dbReference type="PANTHER" id="PTHR48111">
    <property type="entry name" value="REGULATOR OF RPOS"/>
    <property type="match status" value="1"/>
</dbReference>
<keyword evidence="5" id="KW-0804">Transcription</keyword>
<evidence type="ECO:0000259" key="8">
    <source>
        <dbReference type="PROSITE" id="PS50110"/>
    </source>
</evidence>
<feature type="DNA-binding region" description="OmpR/PhoB-type" evidence="7">
    <location>
        <begin position="140"/>
        <end position="237"/>
    </location>
</feature>
<dbReference type="CDD" id="cd00383">
    <property type="entry name" value="trans_reg_C"/>
    <property type="match status" value="1"/>
</dbReference>
<dbReference type="SMART" id="SM00862">
    <property type="entry name" value="Trans_reg_C"/>
    <property type="match status" value="1"/>
</dbReference>
<dbReference type="Gene3D" id="6.10.250.690">
    <property type="match status" value="1"/>
</dbReference>
<dbReference type="GO" id="GO:0005829">
    <property type="term" value="C:cytosol"/>
    <property type="evidence" value="ECO:0007669"/>
    <property type="project" value="TreeGrafter"/>
</dbReference>
<dbReference type="Gene3D" id="3.40.50.2300">
    <property type="match status" value="1"/>
</dbReference>
<keyword evidence="2" id="KW-0902">Two-component regulatory system</keyword>
<dbReference type="GO" id="GO:0000156">
    <property type="term" value="F:phosphorelay response regulator activity"/>
    <property type="evidence" value="ECO:0007669"/>
    <property type="project" value="TreeGrafter"/>
</dbReference>
<feature type="modified residue" description="4-aspartylphosphate" evidence="6">
    <location>
        <position position="61"/>
    </location>
</feature>
<evidence type="ECO:0000256" key="6">
    <source>
        <dbReference type="PROSITE-ProRule" id="PRU00169"/>
    </source>
</evidence>
<evidence type="ECO:0000256" key="3">
    <source>
        <dbReference type="ARBA" id="ARBA00023015"/>
    </source>
</evidence>
<name>A0A5D0NI58_9ACTN</name>
<dbReference type="GO" id="GO:0006355">
    <property type="term" value="P:regulation of DNA-templated transcription"/>
    <property type="evidence" value="ECO:0007669"/>
    <property type="project" value="InterPro"/>
</dbReference>
<dbReference type="SUPFAM" id="SSF52172">
    <property type="entry name" value="CheY-like"/>
    <property type="match status" value="1"/>
</dbReference>
<dbReference type="GO" id="GO:0032993">
    <property type="term" value="C:protein-DNA complex"/>
    <property type="evidence" value="ECO:0007669"/>
    <property type="project" value="TreeGrafter"/>
</dbReference>
<dbReference type="PANTHER" id="PTHR48111:SF28">
    <property type="entry name" value="TRANSCRIPTIONAL REGULATORY PROTEIN TCRX-RELATED"/>
    <property type="match status" value="1"/>
</dbReference>
<feature type="domain" description="OmpR/PhoB-type" evidence="9">
    <location>
        <begin position="140"/>
        <end position="237"/>
    </location>
</feature>
<evidence type="ECO:0000259" key="9">
    <source>
        <dbReference type="PROSITE" id="PS51755"/>
    </source>
</evidence>
<gene>
    <name evidence="10" type="ORF">FXF69_24460</name>
</gene>
<dbReference type="Gene3D" id="1.10.10.10">
    <property type="entry name" value="Winged helix-like DNA-binding domain superfamily/Winged helix DNA-binding domain"/>
    <property type="match status" value="1"/>
</dbReference>
<evidence type="ECO:0000256" key="2">
    <source>
        <dbReference type="ARBA" id="ARBA00023012"/>
    </source>
</evidence>
<dbReference type="GO" id="GO:0000976">
    <property type="term" value="F:transcription cis-regulatory region binding"/>
    <property type="evidence" value="ECO:0007669"/>
    <property type="project" value="TreeGrafter"/>
</dbReference>
<evidence type="ECO:0000256" key="4">
    <source>
        <dbReference type="ARBA" id="ARBA00023125"/>
    </source>
</evidence>
<dbReference type="SMART" id="SM00448">
    <property type="entry name" value="REC"/>
    <property type="match status" value="1"/>
</dbReference>
<feature type="domain" description="Response regulatory" evidence="8">
    <location>
        <begin position="12"/>
        <end position="126"/>
    </location>
</feature>
<evidence type="ECO:0000256" key="1">
    <source>
        <dbReference type="ARBA" id="ARBA00022553"/>
    </source>
</evidence>
<dbReference type="AlphaFoldDB" id="A0A5D0NI58"/>
<evidence type="ECO:0000313" key="11">
    <source>
        <dbReference type="Proteomes" id="UP000323380"/>
    </source>
</evidence>
<dbReference type="EMBL" id="VSFG01000005">
    <property type="protein sequence ID" value="TYB44110.1"/>
    <property type="molecule type" value="Genomic_DNA"/>
</dbReference>
<dbReference type="Pfam" id="PF00072">
    <property type="entry name" value="Response_reg"/>
    <property type="match status" value="1"/>
</dbReference>
<dbReference type="FunFam" id="1.10.10.10:FF:000005">
    <property type="entry name" value="Two-component system response regulator"/>
    <property type="match status" value="1"/>
</dbReference>
<dbReference type="PROSITE" id="PS50110">
    <property type="entry name" value="RESPONSE_REGULATORY"/>
    <property type="match status" value="1"/>
</dbReference>
<dbReference type="InterPro" id="IPR001789">
    <property type="entry name" value="Sig_transdc_resp-reg_receiver"/>
</dbReference>
<protein>
    <submittedName>
        <fullName evidence="10">Response regulator transcription factor</fullName>
    </submittedName>
</protein>
<dbReference type="InterPro" id="IPR016032">
    <property type="entry name" value="Sig_transdc_resp-reg_C-effctor"/>
</dbReference>
<evidence type="ECO:0000256" key="7">
    <source>
        <dbReference type="PROSITE-ProRule" id="PRU01091"/>
    </source>
</evidence>
<dbReference type="InterPro" id="IPR039420">
    <property type="entry name" value="WalR-like"/>
</dbReference>
<keyword evidence="4 7" id="KW-0238">DNA-binding</keyword>
<dbReference type="InterPro" id="IPR036388">
    <property type="entry name" value="WH-like_DNA-bd_sf"/>
</dbReference>
<dbReference type="RefSeq" id="WP_067898615.1">
    <property type="nucleotide sequence ID" value="NZ_VSFG01000005.1"/>
</dbReference>
<comment type="caution">
    <text evidence="10">The sequence shown here is derived from an EMBL/GenBank/DDBJ whole genome shotgun (WGS) entry which is preliminary data.</text>
</comment>
<accession>A0A5D0NI58</accession>
<evidence type="ECO:0000313" key="10">
    <source>
        <dbReference type="EMBL" id="TYB44110.1"/>
    </source>
</evidence>
<dbReference type="Pfam" id="PF00486">
    <property type="entry name" value="Trans_reg_C"/>
    <property type="match status" value="1"/>
</dbReference>